<keyword evidence="1" id="KW-1133">Transmembrane helix</keyword>
<organism evidence="2 3">
    <name type="scientific">Streblomastix strix</name>
    <dbReference type="NCBI Taxonomy" id="222440"/>
    <lineage>
        <taxon>Eukaryota</taxon>
        <taxon>Metamonada</taxon>
        <taxon>Preaxostyla</taxon>
        <taxon>Oxymonadida</taxon>
        <taxon>Streblomastigidae</taxon>
        <taxon>Streblomastix</taxon>
    </lineage>
</organism>
<feature type="non-terminal residue" evidence="2">
    <location>
        <position position="1"/>
    </location>
</feature>
<comment type="caution">
    <text evidence="2">The sequence shown here is derived from an EMBL/GenBank/DDBJ whole genome shotgun (WGS) entry which is preliminary data.</text>
</comment>
<dbReference type="AlphaFoldDB" id="A0A5J4TUQ0"/>
<evidence type="ECO:0000313" key="2">
    <source>
        <dbReference type="EMBL" id="KAA6361888.1"/>
    </source>
</evidence>
<gene>
    <name evidence="2" type="ORF">EZS28_042585</name>
</gene>
<dbReference type="Proteomes" id="UP000324800">
    <property type="component" value="Unassembled WGS sequence"/>
</dbReference>
<keyword evidence="1" id="KW-0472">Membrane</keyword>
<evidence type="ECO:0000313" key="3">
    <source>
        <dbReference type="Proteomes" id="UP000324800"/>
    </source>
</evidence>
<sequence length="248" mass="26243">GGSMYIEGGTNTLKDVDFRSSKVAITIKNEDSISKGGALMAVGWLSGSMLDEVDFRDCSAGIGGAIYLDSAASRVEIVDSNFRNNTASIDGGGAIYVRDTTLIHLNDVKFINSSSIGIITGNDLHFSELGVSADNINMTQIQQDVVTKSKSSSAEPRVCIDGLGCQSGWLPTNLPNELSSWAIVLIVLGALLFSGIVTFLVLFCCYKLLSKVIVAYKGKNAEQKVNFVSVGVDSQLVIFPSALPSSTA</sequence>
<accession>A0A5J4TUQ0</accession>
<protein>
    <recommendedName>
        <fullName evidence="4">Right handed beta helix domain-containing protein</fullName>
    </recommendedName>
</protein>
<name>A0A5J4TUQ0_9EUKA</name>
<proteinExistence type="predicted"/>
<reference evidence="2 3" key="1">
    <citation type="submission" date="2019-03" db="EMBL/GenBank/DDBJ databases">
        <title>Single cell metagenomics reveals metabolic interactions within the superorganism composed of flagellate Streblomastix strix and complex community of Bacteroidetes bacteria on its surface.</title>
        <authorList>
            <person name="Treitli S.C."/>
            <person name="Kolisko M."/>
            <person name="Husnik F."/>
            <person name="Keeling P."/>
            <person name="Hampl V."/>
        </authorList>
    </citation>
    <scope>NUCLEOTIDE SEQUENCE [LARGE SCALE GENOMIC DNA]</scope>
    <source>
        <strain evidence="2">ST1C</strain>
    </source>
</reference>
<keyword evidence="1" id="KW-0812">Transmembrane</keyword>
<dbReference type="InterPro" id="IPR011050">
    <property type="entry name" value="Pectin_lyase_fold/virulence"/>
</dbReference>
<feature type="transmembrane region" description="Helical" evidence="1">
    <location>
        <begin position="181"/>
        <end position="209"/>
    </location>
</feature>
<evidence type="ECO:0000256" key="1">
    <source>
        <dbReference type="SAM" id="Phobius"/>
    </source>
</evidence>
<evidence type="ECO:0008006" key="4">
    <source>
        <dbReference type="Google" id="ProtNLM"/>
    </source>
</evidence>
<dbReference type="SUPFAM" id="SSF51126">
    <property type="entry name" value="Pectin lyase-like"/>
    <property type="match status" value="1"/>
</dbReference>
<dbReference type="EMBL" id="SNRW01024925">
    <property type="protein sequence ID" value="KAA6361888.1"/>
    <property type="molecule type" value="Genomic_DNA"/>
</dbReference>